<keyword evidence="2" id="KW-0058">Aromatic hydrocarbons catabolism</keyword>
<dbReference type="Gene3D" id="3.40.50.1820">
    <property type="entry name" value="alpha/beta hydrolase"/>
    <property type="match status" value="1"/>
</dbReference>
<feature type="domain" description="Epoxide hydrolase N-terminal" evidence="5">
    <location>
        <begin position="8"/>
        <end position="113"/>
    </location>
</feature>
<evidence type="ECO:0000256" key="2">
    <source>
        <dbReference type="ARBA" id="ARBA00022797"/>
    </source>
</evidence>
<evidence type="ECO:0000313" key="7">
    <source>
        <dbReference type="Proteomes" id="UP000654947"/>
    </source>
</evidence>
<reference evidence="6 7" key="1">
    <citation type="journal article" date="2014" name="Int. J. Syst. Evol. Microbiol.">
        <title>Complete genome sequence of Corynebacterium casei LMG S-19264T (=DSM 44701T), isolated from a smear-ripened cheese.</title>
        <authorList>
            <consortium name="US DOE Joint Genome Institute (JGI-PGF)"/>
            <person name="Walter F."/>
            <person name="Albersmeier A."/>
            <person name="Kalinowski J."/>
            <person name="Ruckert C."/>
        </authorList>
    </citation>
    <scope>NUCLEOTIDE SEQUENCE [LARGE SCALE GENOMIC DNA]</scope>
    <source>
        <strain evidence="6 7">KCTC 19473</strain>
    </source>
</reference>
<evidence type="ECO:0000259" key="5">
    <source>
        <dbReference type="Pfam" id="PF06441"/>
    </source>
</evidence>
<evidence type="ECO:0000256" key="3">
    <source>
        <dbReference type="ARBA" id="ARBA00022801"/>
    </source>
</evidence>
<keyword evidence="7" id="KW-1185">Reference proteome</keyword>
<dbReference type="InterPro" id="IPR029058">
    <property type="entry name" value="AB_hydrolase_fold"/>
</dbReference>
<dbReference type="AlphaFoldDB" id="A0A918XFB7"/>
<dbReference type="EMBL" id="BMXL01000017">
    <property type="protein sequence ID" value="GHD29905.1"/>
    <property type="molecule type" value="Genomic_DNA"/>
</dbReference>
<dbReference type="GO" id="GO:0004301">
    <property type="term" value="F:epoxide hydrolase activity"/>
    <property type="evidence" value="ECO:0007669"/>
    <property type="project" value="TreeGrafter"/>
</dbReference>
<dbReference type="SUPFAM" id="SSF53474">
    <property type="entry name" value="alpha/beta-Hydrolases"/>
    <property type="match status" value="1"/>
</dbReference>
<dbReference type="InterPro" id="IPR010497">
    <property type="entry name" value="Epoxide_hydro_N"/>
</dbReference>
<dbReference type="RefSeq" id="WP_193518206.1">
    <property type="nucleotide sequence ID" value="NZ_BMXL01000017.1"/>
</dbReference>
<comment type="caution">
    <text evidence="6">The sequence shown here is derived from an EMBL/GenBank/DDBJ whole genome shotgun (WGS) entry which is preliminary data.</text>
</comment>
<keyword evidence="3 6" id="KW-0378">Hydrolase</keyword>
<protein>
    <submittedName>
        <fullName evidence="6">Microsomal epoxide hydrolase</fullName>
    </submittedName>
</protein>
<name>A0A918XFB7_9ACTN</name>
<organism evidence="6 7">
    <name type="scientific">Nocardiopsis kunsanensis</name>
    <dbReference type="NCBI Taxonomy" id="141693"/>
    <lineage>
        <taxon>Bacteria</taxon>
        <taxon>Bacillati</taxon>
        <taxon>Actinomycetota</taxon>
        <taxon>Actinomycetes</taxon>
        <taxon>Streptosporangiales</taxon>
        <taxon>Nocardiopsidaceae</taxon>
        <taxon>Nocardiopsis</taxon>
    </lineage>
</organism>
<evidence type="ECO:0000256" key="1">
    <source>
        <dbReference type="ARBA" id="ARBA00010088"/>
    </source>
</evidence>
<dbReference type="GO" id="GO:0097176">
    <property type="term" value="P:epoxide metabolic process"/>
    <property type="evidence" value="ECO:0007669"/>
    <property type="project" value="TreeGrafter"/>
</dbReference>
<evidence type="ECO:0000256" key="4">
    <source>
        <dbReference type="PIRSR" id="PIRSR001112-1"/>
    </source>
</evidence>
<dbReference type="InterPro" id="IPR016292">
    <property type="entry name" value="Epoxide_hydrolase"/>
</dbReference>
<accession>A0A918XFB7</accession>
<dbReference type="PANTHER" id="PTHR21661">
    <property type="entry name" value="EPOXIDE HYDROLASE 1-RELATED"/>
    <property type="match status" value="1"/>
</dbReference>
<sequence length="387" mass="42770">MNNKDTEIRPFRIRIAPEEIDELHERLARTRWPDSLPGVGWAYGVPGDHLKELAEYWRTGFDWRAAEARLNRFAQFTTDIDGQRIHFLHVRSPEPDAVPLILTHGWPSTFAEFRDVIGPLTDPRGHGAPDAPAFHVVAPSVPGVAFSGPTTEPGWSIERMARAWVELMDRLGYERYLAQGGDTGSLVSPEMGRVAPDQVMGVHVNGLVSASMLDWTAEDPTAGFTEEETALVYAGETDWEERQGYAALQSTRPQTLAYALTDSPVGVLAWNLEWFVDYDPERGVQPPVDRDVVLTHVSLYWFTRTSGSAARMYKDGGDAFYGGRDSGVPTAVALFPGDAPVRTLAERSNSIVRWTRYERGGHFAATQAPDLLTADVRAFASELAGTG</sequence>
<dbReference type="PIRSF" id="PIRSF001112">
    <property type="entry name" value="Epoxide_hydrolase"/>
    <property type="match status" value="1"/>
</dbReference>
<feature type="active site" description="Proton donor" evidence="4">
    <location>
        <position position="313"/>
    </location>
</feature>
<evidence type="ECO:0000313" key="6">
    <source>
        <dbReference type="EMBL" id="GHD29905.1"/>
    </source>
</evidence>
<dbReference type="Proteomes" id="UP000654947">
    <property type="component" value="Unassembled WGS sequence"/>
</dbReference>
<dbReference type="InterPro" id="IPR000639">
    <property type="entry name" value="Epox_hydrolase-like"/>
</dbReference>
<gene>
    <name evidence="6" type="ORF">GCM10007147_31240</name>
</gene>
<proteinExistence type="inferred from homology"/>
<dbReference type="PANTHER" id="PTHR21661:SF35">
    <property type="entry name" value="EPOXIDE HYDROLASE"/>
    <property type="match status" value="1"/>
</dbReference>
<dbReference type="PRINTS" id="PR00412">
    <property type="entry name" value="EPOXHYDRLASE"/>
</dbReference>
<comment type="similarity">
    <text evidence="1">Belongs to the peptidase S33 family.</text>
</comment>
<feature type="active site" description="Nucleophile" evidence="4">
    <location>
        <position position="182"/>
    </location>
</feature>
<dbReference type="Pfam" id="PF06441">
    <property type="entry name" value="EHN"/>
    <property type="match status" value="1"/>
</dbReference>
<feature type="active site" description="Proton acceptor" evidence="4">
    <location>
        <position position="362"/>
    </location>
</feature>